<reference evidence="1 2" key="1">
    <citation type="submission" date="2020-04" db="EMBL/GenBank/DDBJ databases">
        <title>Azohydromonas sp. isolated from soil.</title>
        <authorList>
            <person name="Dahal R.H."/>
        </authorList>
    </citation>
    <scope>NUCLEOTIDE SEQUENCE [LARGE SCALE GENOMIC DNA]</scope>
    <source>
        <strain evidence="1 2">G-1-1-14</strain>
    </source>
</reference>
<name>A0A848FJ69_9BURK</name>
<evidence type="ECO:0000313" key="2">
    <source>
        <dbReference type="Proteomes" id="UP000574067"/>
    </source>
</evidence>
<dbReference type="Proteomes" id="UP000574067">
    <property type="component" value="Unassembled WGS sequence"/>
</dbReference>
<protein>
    <submittedName>
        <fullName evidence="1">Formate dehydrogenase subunit delta</fullName>
    </submittedName>
</protein>
<dbReference type="EMBL" id="JABBFW010000023">
    <property type="protein sequence ID" value="NML17871.1"/>
    <property type="molecule type" value="Genomic_DNA"/>
</dbReference>
<comment type="caution">
    <text evidence="1">The sequence shown here is derived from an EMBL/GenBank/DDBJ whole genome shotgun (WGS) entry which is preliminary data.</text>
</comment>
<sequence>MKTERLIRMANGIGDFFVAMPEAEEARRDLALHIRRYWEPRMRRSLYQHLDAAQGAGLSEIVLQALRQYRAELA</sequence>
<proteinExistence type="predicted"/>
<dbReference type="InterPro" id="IPR021074">
    <property type="entry name" value="Formate_DH_dsu"/>
</dbReference>
<dbReference type="Pfam" id="PF11390">
    <property type="entry name" value="FdsD"/>
    <property type="match status" value="1"/>
</dbReference>
<dbReference type="AlphaFoldDB" id="A0A848FJ69"/>
<organism evidence="1 2">
    <name type="scientific">Azohydromonas caseinilytica</name>
    <dbReference type="NCBI Taxonomy" id="2728836"/>
    <lineage>
        <taxon>Bacteria</taxon>
        <taxon>Pseudomonadati</taxon>
        <taxon>Pseudomonadota</taxon>
        <taxon>Betaproteobacteria</taxon>
        <taxon>Burkholderiales</taxon>
        <taxon>Sphaerotilaceae</taxon>
        <taxon>Azohydromonas</taxon>
    </lineage>
</organism>
<evidence type="ECO:0000313" key="1">
    <source>
        <dbReference type="EMBL" id="NML17871.1"/>
    </source>
</evidence>
<accession>A0A848FJ69</accession>
<keyword evidence="2" id="KW-1185">Reference proteome</keyword>
<dbReference type="RefSeq" id="WP_169162769.1">
    <property type="nucleotide sequence ID" value="NZ_JABBFW010000023.1"/>
</dbReference>
<gene>
    <name evidence="1" type="ORF">HHL10_23140</name>
</gene>